<evidence type="ECO:0000256" key="6">
    <source>
        <dbReference type="ARBA" id="ARBA00022868"/>
    </source>
</evidence>
<evidence type="ECO:0000256" key="13">
    <source>
        <dbReference type="SAM" id="Phobius"/>
    </source>
</evidence>
<evidence type="ECO:0000256" key="1">
    <source>
        <dbReference type="ARBA" id="ARBA00004610"/>
    </source>
</evidence>
<dbReference type="GO" id="GO:0034220">
    <property type="term" value="P:monoatomic ion transmembrane transport"/>
    <property type="evidence" value="ECO:0007669"/>
    <property type="project" value="UniProtKB-KW"/>
</dbReference>
<dbReference type="EMBL" id="BMAO01036934">
    <property type="protein sequence ID" value="GFR14147.1"/>
    <property type="molecule type" value="Genomic_DNA"/>
</dbReference>
<comment type="subcellular location">
    <subcellularLocation>
        <location evidence="1">Cell junction</location>
        <location evidence="1">Gap junction</location>
    </subcellularLocation>
    <subcellularLocation>
        <location evidence="2">Cell membrane</location>
        <topology evidence="2">Multi-pass membrane protein</topology>
    </subcellularLocation>
</comment>
<dbReference type="GO" id="GO:0005886">
    <property type="term" value="C:plasma membrane"/>
    <property type="evidence" value="ECO:0007669"/>
    <property type="project" value="UniProtKB-SubCell"/>
</dbReference>
<keyword evidence="4" id="KW-1003">Cell membrane</keyword>
<gene>
    <name evidence="14" type="primary">inx</name>
    <name evidence="15" type="ORF">TNCT_176211</name>
    <name evidence="16" type="ORF">TNCT_22141</name>
    <name evidence="14" type="ORF">TNCT_262651</name>
</gene>
<evidence type="ECO:0000313" key="14">
    <source>
        <dbReference type="EMBL" id="GFQ92596.1"/>
    </source>
</evidence>
<evidence type="ECO:0000256" key="4">
    <source>
        <dbReference type="ARBA" id="ARBA00022475"/>
    </source>
</evidence>
<feature type="compositionally biased region" description="Basic and acidic residues" evidence="12">
    <location>
        <begin position="1"/>
        <end position="17"/>
    </location>
</feature>
<evidence type="ECO:0000256" key="5">
    <source>
        <dbReference type="ARBA" id="ARBA00022692"/>
    </source>
</evidence>
<evidence type="ECO:0000256" key="3">
    <source>
        <dbReference type="ARBA" id="ARBA00022448"/>
    </source>
</evidence>
<evidence type="ECO:0000256" key="8">
    <source>
        <dbReference type="ARBA" id="ARBA00022989"/>
    </source>
</evidence>
<keyword evidence="7" id="KW-0965">Cell junction</keyword>
<evidence type="ECO:0000313" key="17">
    <source>
        <dbReference type="Proteomes" id="UP000887116"/>
    </source>
</evidence>
<sequence>MSPENYPRRRDGSEYYSKRKKPFIKDPLSGAERYARDKDGNQLYPNSEKPFARNKHNEEYYARDVQGNEWYPLQHGKSVIIQDTNGRFYLAKRSDGRERYPRDAKGNEYYLQKDGKPLLLRKENGEYYLARNRKGYKLIPWNLLAAFANDNEPFLFTKDVLGNNVYVRQSELPQKLSVENPILPVLYHDYYQWVSIVLLLQALSFHLPFRLYSKTLHSYVQELTIQKVEPSEYDRVFQVITASQGHGMFWKLWTLECVYAAHLLCQIVLLNVFFHRVWSLSSWSWSAIPMLFPDMGTCLYDYFSGGGQTTGRFRCLLPLNSVYRKIFWVVYGLFASLLVLHTIFFLYRLLLTIRKGPKWINMWWSLQIATSVSKSWHGKQVLHKKWRRYTDNETDYVSMELQKVECNN</sequence>
<keyword evidence="9" id="KW-0406">Ion transport</keyword>
<evidence type="ECO:0000256" key="11">
    <source>
        <dbReference type="ARBA" id="ARBA00023303"/>
    </source>
</evidence>
<dbReference type="GO" id="GO:0005921">
    <property type="term" value="C:gap junction"/>
    <property type="evidence" value="ECO:0007669"/>
    <property type="project" value="UniProtKB-SubCell"/>
</dbReference>
<dbReference type="AlphaFoldDB" id="A0A8X6L230"/>
<evidence type="ECO:0000256" key="12">
    <source>
        <dbReference type="SAM" id="MobiDB-lite"/>
    </source>
</evidence>
<dbReference type="Proteomes" id="UP000887116">
    <property type="component" value="Unassembled WGS sequence"/>
</dbReference>
<dbReference type="EMBL" id="BMAO01024047">
    <property type="protein sequence ID" value="GFQ92596.1"/>
    <property type="molecule type" value="Genomic_DNA"/>
</dbReference>
<reference evidence="14" key="1">
    <citation type="submission" date="2020-07" db="EMBL/GenBank/DDBJ databases">
        <title>Multicomponent nature underlies the extraordinary mechanical properties of spider dragline silk.</title>
        <authorList>
            <person name="Kono N."/>
            <person name="Nakamura H."/>
            <person name="Mori M."/>
            <person name="Yoshida Y."/>
            <person name="Ohtoshi R."/>
            <person name="Malay A.D."/>
            <person name="Moran D.A.P."/>
            <person name="Tomita M."/>
            <person name="Numata K."/>
            <person name="Arakawa K."/>
        </authorList>
    </citation>
    <scope>NUCLEOTIDE SEQUENCE</scope>
</reference>
<proteinExistence type="predicted"/>
<evidence type="ECO:0000313" key="16">
    <source>
        <dbReference type="EMBL" id="GFR14147.1"/>
    </source>
</evidence>
<accession>A0A8X6L230</accession>
<evidence type="ECO:0000256" key="10">
    <source>
        <dbReference type="ARBA" id="ARBA00023136"/>
    </source>
</evidence>
<keyword evidence="8 13" id="KW-1133">Transmembrane helix</keyword>
<dbReference type="InterPro" id="IPR000990">
    <property type="entry name" value="Innexin"/>
</dbReference>
<keyword evidence="10 13" id="KW-0472">Membrane</keyword>
<evidence type="ECO:0000256" key="7">
    <source>
        <dbReference type="ARBA" id="ARBA00022949"/>
    </source>
</evidence>
<evidence type="ECO:0000256" key="2">
    <source>
        <dbReference type="ARBA" id="ARBA00004651"/>
    </source>
</evidence>
<keyword evidence="5 13" id="KW-0812">Transmembrane</keyword>
<evidence type="ECO:0000256" key="9">
    <source>
        <dbReference type="ARBA" id="ARBA00023065"/>
    </source>
</evidence>
<keyword evidence="3" id="KW-0813">Transport</keyword>
<feature type="transmembrane region" description="Helical" evidence="13">
    <location>
        <begin position="326"/>
        <end position="350"/>
    </location>
</feature>
<keyword evidence="17" id="KW-1185">Reference proteome</keyword>
<name>A0A8X6L230_TRICU</name>
<dbReference type="EMBL" id="BMAO01035540">
    <property type="protein sequence ID" value="GFR04255.1"/>
    <property type="molecule type" value="Genomic_DNA"/>
</dbReference>
<protein>
    <submittedName>
        <fullName evidence="14">Innexin</fullName>
    </submittedName>
</protein>
<feature type="region of interest" description="Disordered" evidence="12">
    <location>
        <begin position="1"/>
        <end position="52"/>
    </location>
</feature>
<dbReference type="Pfam" id="PF00876">
    <property type="entry name" value="Innexin"/>
    <property type="match status" value="1"/>
</dbReference>
<keyword evidence="6" id="KW-0303">Gap junction</keyword>
<feature type="transmembrane region" description="Helical" evidence="13">
    <location>
        <begin position="252"/>
        <end position="274"/>
    </location>
</feature>
<comment type="caution">
    <text evidence="14">The sequence shown here is derived from an EMBL/GenBank/DDBJ whole genome shotgun (WGS) entry which is preliminary data.</text>
</comment>
<keyword evidence="11" id="KW-0407">Ion channel</keyword>
<evidence type="ECO:0000313" key="15">
    <source>
        <dbReference type="EMBL" id="GFR04255.1"/>
    </source>
</evidence>
<organism evidence="14 17">
    <name type="scientific">Trichonephila clavata</name>
    <name type="common">Joro spider</name>
    <name type="synonym">Nephila clavata</name>
    <dbReference type="NCBI Taxonomy" id="2740835"/>
    <lineage>
        <taxon>Eukaryota</taxon>
        <taxon>Metazoa</taxon>
        <taxon>Ecdysozoa</taxon>
        <taxon>Arthropoda</taxon>
        <taxon>Chelicerata</taxon>
        <taxon>Arachnida</taxon>
        <taxon>Araneae</taxon>
        <taxon>Araneomorphae</taxon>
        <taxon>Entelegynae</taxon>
        <taxon>Araneoidea</taxon>
        <taxon>Nephilidae</taxon>
        <taxon>Trichonephila</taxon>
    </lineage>
</organism>